<dbReference type="EMBL" id="SSNT01000016">
    <property type="protein sequence ID" value="THF77255.1"/>
    <property type="molecule type" value="Genomic_DNA"/>
</dbReference>
<feature type="transmembrane region" description="Helical" evidence="8">
    <location>
        <begin position="7"/>
        <end position="31"/>
    </location>
</feature>
<evidence type="ECO:0000256" key="6">
    <source>
        <dbReference type="ARBA" id="ARBA00022989"/>
    </source>
</evidence>
<comment type="subcellular location">
    <subcellularLocation>
        <location evidence="1">Cell inner membrane</location>
        <topology evidence="1">Multi-pass membrane protein</topology>
    </subcellularLocation>
    <subcellularLocation>
        <location evidence="8">Cell membrane</location>
        <topology evidence="8">Multi-pass membrane protein</topology>
    </subcellularLocation>
</comment>
<feature type="transmembrane region" description="Helical" evidence="8">
    <location>
        <begin position="231"/>
        <end position="250"/>
    </location>
</feature>
<keyword evidence="3" id="KW-1003">Cell membrane</keyword>
<evidence type="ECO:0000256" key="1">
    <source>
        <dbReference type="ARBA" id="ARBA00004429"/>
    </source>
</evidence>
<evidence type="ECO:0000256" key="5">
    <source>
        <dbReference type="ARBA" id="ARBA00022692"/>
    </source>
</evidence>
<feature type="transmembrane region" description="Helical" evidence="8">
    <location>
        <begin position="203"/>
        <end position="224"/>
    </location>
</feature>
<feature type="transmembrane region" description="Helical" evidence="8">
    <location>
        <begin position="100"/>
        <end position="121"/>
    </location>
</feature>
<dbReference type="SUPFAM" id="SSF161098">
    <property type="entry name" value="MetI-like"/>
    <property type="match status" value="1"/>
</dbReference>
<dbReference type="PANTHER" id="PTHR43357:SF4">
    <property type="entry name" value="INNER MEMBRANE ABC TRANSPORTER PERMEASE PROTEIN YDCV"/>
    <property type="match status" value="1"/>
</dbReference>
<dbReference type="Pfam" id="PF00528">
    <property type="entry name" value="BPD_transp_1"/>
    <property type="match status" value="1"/>
</dbReference>
<evidence type="ECO:0000313" key="10">
    <source>
        <dbReference type="Proteomes" id="UP000310334"/>
    </source>
</evidence>
<dbReference type="InterPro" id="IPR000515">
    <property type="entry name" value="MetI-like"/>
</dbReference>
<dbReference type="GO" id="GO:0005886">
    <property type="term" value="C:plasma membrane"/>
    <property type="evidence" value="ECO:0007669"/>
    <property type="project" value="UniProtKB-SubCell"/>
</dbReference>
<keyword evidence="2 8" id="KW-0813">Transport</keyword>
<evidence type="ECO:0000256" key="4">
    <source>
        <dbReference type="ARBA" id="ARBA00022519"/>
    </source>
</evidence>
<dbReference type="Gene3D" id="1.10.3720.10">
    <property type="entry name" value="MetI-like"/>
    <property type="match status" value="1"/>
</dbReference>
<comment type="caution">
    <text evidence="9">The sequence shown here is derived from an EMBL/GenBank/DDBJ whole genome shotgun (WGS) entry which is preliminary data.</text>
</comment>
<reference evidence="9 10" key="1">
    <citation type="submission" date="2019-04" db="EMBL/GenBank/DDBJ databases">
        <title>Bacillus sediminilitoris sp. nov., isolated from a tidal flat sediment on the East China Sea.</title>
        <authorList>
            <person name="Wei Y."/>
            <person name="Mao H."/>
            <person name="Fang J."/>
        </authorList>
    </citation>
    <scope>NUCLEOTIDE SEQUENCE [LARGE SCALE GENOMIC DNA]</scope>
    <source>
        <strain evidence="9 10">DSL-17</strain>
    </source>
</reference>
<dbReference type="CDD" id="cd06261">
    <property type="entry name" value="TM_PBP2"/>
    <property type="match status" value="1"/>
</dbReference>
<feature type="transmembrane region" description="Helical" evidence="8">
    <location>
        <begin position="133"/>
        <end position="154"/>
    </location>
</feature>
<keyword evidence="10" id="KW-1185">Reference proteome</keyword>
<sequence>MKLRFSWLGVVTFFILMITIAPFLVIIPSSFTSENFVSFPPEGLSLKWYTGMINMPGILDAVVFSLQLATVTAIISTVFGTFAGLCITKYNFKGKQTINTLLLSPLALPSLIIGIALLVYFTYLGLAGSFTGLLLAHVLITIPYVIRFVLTGMATFDDNYEKAAAILGAKPIRTFWDVTFPLIRSAVVSGAVFSFLISFDNVTISLFLVSAESMTLPLMIFNYIQQNLSPLISAVSTMVILLSLIPIIILEKVYGLDRLFGLNSNSH</sequence>
<proteinExistence type="inferred from homology"/>
<organism evidence="9 10">
    <name type="scientific">Metabacillus sediminilitoris</name>
    <dbReference type="NCBI Taxonomy" id="2567941"/>
    <lineage>
        <taxon>Bacteria</taxon>
        <taxon>Bacillati</taxon>
        <taxon>Bacillota</taxon>
        <taxon>Bacilli</taxon>
        <taxon>Bacillales</taxon>
        <taxon>Bacillaceae</taxon>
        <taxon>Metabacillus</taxon>
    </lineage>
</organism>
<dbReference type="AlphaFoldDB" id="A0A4S4BQN0"/>
<evidence type="ECO:0000256" key="7">
    <source>
        <dbReference type="ARBA" id="ARBA00023136"/>
    </source>
</evidence>
<protein>
    <submittedName>
        <fullName evidence="9">ABC transporter permease</fullName>
    </submittedName>
</protein>
<evidence type="ECO:0000256" key="8">
    <source>
        <dbReference type="RuleBase" id="RU363032"/>
    </source>
</evidence>
<feature type="transmembrane region" description="Helical" evidence="8">
    <location>
        <begin position="175"/>
        <end position="197"/>
    </location>
</feature>
<feature type="transmembrane region" description="Helical" evidence="8">
    <location>
        <begin position="64"/>
        <end position="88"/>
    </location>
</feature>
<accession>A0A4S4BQN0</accession>
<dbReference type="OrthoDB" id="9782004at2"/>
<dbReference type="PROSITE" id="PS50928">
    <property type="entry name" value="ABC_TM1"/>
    <property type="match status" value="1"/>
</dbReference>
<dbReference type="GO" id="GO:0055085">
    <property type="term" value="P:transmembrane transport"/>
    <property type="evidence" value="ECO:0007669"/>
    <property type="project" value="InterPro"/>
</dbReference>
<keyword evidence="5 8" id="KW-0812">Transmembrane</keyword>
<name>A0A4S4BQN0_9BACI</name>
<dbReference type="InterPro" id="IPR035906">
    <property type="entry name" value="MetI-like_sf"/>
</dbReference>
<keyword evidence="6 8" id="KW-1133">Transmembrane helix</keyword>
<dbReference type="Proteomes" id="UP000310334">
    <property type="component" value="Unassembled WGS sequence"/>
</dbReference>
<evidence type="ECO:0000256" key="2">
    <source>
        <dbReference type="ARBA" id="ARBA00022448"/>
    </source>
</evidence>
<keyword evidence="7 8" id="KW-0472">Membrane</keyword>
<evidence type="ECO:0000256" key="3">
    <source>
        <dbReference type="ARBA" id="ARBA00022475"/>
    </source>
</evidence>
<keyword evidence="4" id="KW-0997">Cell inner membrane</keyword>
<comment type="similarity">
    <text evidence="8">Belongs to the binding-protein-dependent transport system permease family.</text>
</comment>
<gene>
    <name evidence="9" type="ORF">E6W99_19810</name>
</gene>
<dbReference type="PANTHER" id="PTHR43357">
    <property type="entry name" value="INNER MEMBRANE ABC TRANSPORTER PERMEASE PROTEIN YDCV"/>
    <property type="match status" value="1"/>
</dbReference>
<evidence type="ECO:0000313" key="9">
    <source>
        <dbReference type="EMBL" id="THF77255.1"/>
    </source>
</evidence>